<feature type="chain" id="PRO_5010378068" evidence="4">
    <location>
        <begin position="26"/>
        <end position="520"/>
    </location>
</feature>
<gene>
    <name evidence="6" type="ORF">SAMN04487969_101633</name>
</gene>
<dbReference type="Proteomes" id="UP000183410">
    <property type="component" value="Unassembled WGS sequence"/>
</dbReference>
<evidence type="ECO:0000313" key="7">
    <source>
        <dbReference type="Proteomes" id="UP000183410"/>
    </source>
</evidence>
<proteinExistence type="inferred from homology"/>
<dbReference type="InterPro" id="IPR039424">
    <property type="entry name" value="SBP_5"/>
</dbReference>
<dbReference type="PROSITE" id="PS01040">
    <property type="entry name" value="SBP_BACTERIAL_5"/>
    <property type="match status" value="1"/>
</dbReference>
<dbReference type="PANTHER" id="PTHR30290:SF38">
    <property type="entry name" value="D,D-DIPEPTIDE-BINDING PERIPLASMIC PROTEIN DDPA-RELATED"/>
    <property type="match status" value="1"/>
</dbReference>
<dbReference type="Gene3D" id="3.10.105.10">
    <property type="entry name" value="Dipeptide-binding Protein, Domain 3"/>
    <property type="match status" value="1"/>
</dbReference>
<dbReference type="GO" id="GO:1904680">
    <property type="term" value="F:peptide transmembrane transporter activity"/>
    <property type="evidence" value="ECO:0007669"/>
    <property type="project" value="TreeGrafter"/>
</dbReference>
<comment type="similarity">
    <text evidence="2">Belongs to the bacterial solute-binding protein 5 family.</text>
</comment>
<dbReference type="GO" id="GO:0015833">
    <property type="term" value="P:peptide transport"/>
    <property type="evidence" value="ECO:0007669"/>
    <property type="project" value="TreeGrafter"/>
</dbReference>
<sequence>MKRWYVQGFAVIIAVMLVVTGCGNAAETTNETQTNGGTASAPAGGDKTTLTIANATDIESFDTHNNNNTMSEAVLVNVFDYLLKNDAEQNKVPVLATSWEQVNDTTWRLKLRDDVKFHNGDPFTAADVKFSLERVAKDSTLKQNTYYKHIKEVNIIDDYTVDIVTETPDPIMLNRLSRMGAGILPSKYIEENGIEAFLKAPVGTGPYKFSKWTKDDRIELVKNADYFGGTPKWENVVFRSIPEASTRVSELLTGGVDIAAGVPSTDIARIDGVDGLSVEQAKIQRVLHIIMRMTEGSITADPKVREAIELAIDNQVIIDSIAGGAGIPTRTSVTPGNFGSDPSLYDTFVYDQERARALLKEAGYENGAKVSFSSAVQYKEVAEVVAAMLTDVGFEVNLEILEASSFSEKLNSKKFNELFLLGVGNSLFDASNNYNRFKKENAAGETDYNNPEVEELLQSALQNMDLADREKQYQKVQQQFTVDRPTIYLYQMKGIYGIGAGIGYTPRLDEMYYAEDITLK</sequence>
<dbReference type="PROSITE" id="PS51257">
    <property type="entry name" value="PROKAR_LIPOPROTEIN"/>
    <property type="match status" value="1"/>
</dbReference>
<evidence type="ECO:0000256" key="2">
    <source>
        <dbReference type="ARBA" id="ARBA00005695"/>
    </source>
</evidence>
<dbReference type="GO" id="GO:0043190">
    <property type="term" value="C:ATP-binding cassette (ABC) transporter complex"/>
    <property type="evidence" value="ECO:0007669"/>
    <property type="project" value="InterPro"/>
</dbReference>
<name>A0A1I1YRD0_9BACL</name>
<dbReference type="PIRSF" id="PIRSF002741">
    <property type="entry name" value="MppA"/>
    <property type="match status" value="1"/>
</dbReference>
<dbReference type="AlphaFoldDB" id="A0A1I1YRD0"/>
<accession>A0A1I1YRD0</accession>
<dbReference type="InterPro" id="IPR030678">
    <property type="entry name" value="Peptide/Ni-bd"/>
</dbReference>
<reference evidence="7" key="1">
    <citation type="submission" date="2016-10" db="EMBL/GenBank/DDBJ databases">
        <authorList>
            <person name="Varghese N."/>
            <person name="Submissions S."/>
        </authorList>
    </citation>
    <scope>NUCLEOTIDE SEQUENCE [LARGE SCALE GENOMIC DNA]</scope>
    <source>
        <strain evidence="7">CGMCC 1.10223</strain>
    </source>
</reference>
<dbReference type="InterPro" id="IPR000914">
    <property type="entry name" value="SBP_5_dom"/>
</dbReference>
<feature type="domain" description="Solute-binding protein family 5" evidence="5">
    <location>
        <begin position="92"/>
        <end position="442"/>
    </location>
</feature>
<evidence type="ECO:0000256" key="4">
    <source>
        <dbReference type="SAM" id="SignalP"/>
    </source>
</evidence>
<dbReference type="SUPFAM" id="SSF53850">
    <property type="entry name" value="Periplasmic binding protein-like II"/>
    <property type="match status" value="1"/>
</dbReference>
<evidence type="ECO:0000259" key="5">
    <source>
        <dbReference type="Pfam" id="PF00496"/>
    </source>
</evidence>
<dbReference type="CDD" id="cd08498">
    <property type="entry name" value="PBP2_NikA_DppA_OppA_like_2"/>
    <property type="match status" value="1"/>
</dbReference>
<evidence type="ECO:0000256" key="1">
    <source>
        <dbReference type="ARBA" id="ARBA00004193"/>
    </source>
</evidence>
<dbReference type="Gene3D" id="3.90.76.10">
    <property type="entry name" value="Dipeptide-binding Protein, Domain 1"/>
    <property type="match status" value="1"/>
</dbReference>
<dbReference type="EMBL" id="FONN01000001">
    <property type="protein sequence ID" value="SFE20530.1"/>
    <property type="molecule type" value="Genomic_DNA"/>
</dbReference>
<dbReference type="GO" id="GO:0042597">
    <property type="term" value="C:periplasmic space"/>
    <property type="evidence" value="ECO:0007669"/>
    <property type="project" value="UniProtKB-ARBA"/>
</dbReference>
<comment type="subcellular location">
    <subcellularLocation>
        <location evidence="1">Cell membrane</location>
        <topology evidence="1">Lipid-anchor</topology>
    </subcellularLocation>
</comment>
<dbReference type="Gene3D" id="3.40.190.10">
    <property type="entry name" value="Periplasmic binding protein-like II"/>
    <property type="match status" value="1"/>
</dbReference>
<organism evidence="6 7">
    <name type="scientific">Paenibacillus algorifonticola</name>
    <dbReference type="NCBI Taxonomy" id="684063"/>
    <lineage>
        <taxon>Bacteria</taxon>
        <taxon>Bacillati</taxon>
        <taxon>Bacillota</taxon>
        <taxon>Bacilli</taxon>
        <taxon>Bacillales</taxon>
        <taxon>Paenibacillaceae</taxon>
        <taxon>Paenibacillus</taxon>
    </lineage>
</organism>
<dbReference type="Pfam" id="PF00496">
    <property type="entry name" value="SBP_bac_5"/>
    <property type="match status" value="1"/>
</dbReference>
<evidence type="ECO:0000256" key="3">
    <source>
        <dbReference type="ARBA" id="ARBA00022729"/>
    </source>
</evidence>
<feature type="signal peptide" evidence="4">
    <location>
        <begin position="1"/>
        <end position="25"/>
    </location>
</feature>
<dbReference type="InterPro" id="IPR023765">
    <property type="entry name" value="SBP_5_CS"/>
</dbReference>
<protein>
    <submittedName>
        <fullName evidence="6">Peptide/nickel transport system substrate-binding protein</fullName>
    </submittedName>
</protein>
<keyword evidence="7" id="KW-1185">Reference proteome</keyword>
<keyword evidence="3 4" id="KW-0732">Signal</keyword>
<dbReference type="PANTHER" id="PTHR30290">
    <property type="entry name" value="PERIPLASMIC BINDING COMPONENT OF ABC TRANSPORTER"/>
    <property type="match status" value="1"/>
</dbReference>
<evidence type="ECO:0000313" key="6">
    <source>
        <dbReference type="EMBL" id="SFE20530.1"/>
    </source>
</evidence>